<keyword evidence="2" id="KW-1185">Reference proteome</keyword>
<gene>
    <name evidence="1" type="ORF">HNY73_005540</name>
</gene>
<dbReference type="InterPro" id="IPR053164">
    <property type="entry name" value="IS1016-like_transposase"/>
</dbReference>
<evidence type="ECO:0008006" key="3">
    <source>
        <dbReference type="Google" id="ProtNLM"/>
    </source>
</evidence>
<proteinExistence type="predicted"/>
<sequence length="316" mass="35947">MASANVQIQDVVEKFQNVLQKNGLGFGVSKMSDNKARPIFGNPGVATRYFVTELMRDRDNFFAFLKESGLIKTPNCPICNVLMQVRTRNDVSDGYSFVCQNSIIRGESRKMSGKQVSLRYGSWFNSSRLTIEEIFLLTFEIVIGTRTGEIKEQYFFGDSTLSDWRQFINERILEYVEENSEKIGGVGKIVEVDESKFGKRKYNRGHRVEGQWVFGGVERGSGRRTCRSCHCKGCNNPRICATRNFKVLNCGSTDRLLITTTTPNGVPPPPEFIYIEYLKLFSNHKDLQHPPFVARTVEVTETEDVGEATDVQIWET</sequence>
<dbReference type="PANTHER" id="PTHR47163:SF2">
    <property type="entry name" value="SI:DKEY-17M8.2"/>
    <property type="match status" value="1"/>
</dbReference>
<evidence type="ECO:0000313" key="1">
    <source>
        <dbReference type="EMBL" id="KAF8790531.1"/>
    </source>
</evidence>
<accession>A0A8T0FHQ6</accession>
<name>A0A8T0FHQ6_ARGBR</name>
<protein>
    <recommendedName>
        <fullName evidence="3">Transposase</fullName>
    </recommendedName>
</protein>
<comment type="caution">
    <text evidence="1">The sequence shown here is derived from an EMBL/GenBank/DDBJ whole genome shotgun (WGS) entry which is preliminary data.</text>
</comment>
<reference evidence="1" key="1">
    <citation type="journal article" date="2020" name="bioRxiv">
        <title>Chromosome-level reference genome of the European wasp spider Argiope bruennichi: a resource for studies on range expansion and evolutionary adaptation.</title>
        <authorList>
            <person name="Sheffer M.M."/>
            <person name="Hoppe A."/>
            <person name="Krehenwinkel H."/>
            <person name="Uhl G."/>
            <person name="Kuss A.W."/>
            <person name="Jensen L."/>
            <person name="Jensen C."/>
            <person name="Gillespie R.G."/>
            <person name="Hoff K.J."/>
            <person name="Prost S."/>
        </authorList>
    </citation>
    <scope>NUCLEOTIDE SEQUENCE</scope>
</reference>
<dbReference type="EMBL" id="JABXBU010000011">
    <property type="protein sequence ID" value="KAF8790531.1"/>
    <property type="molecule type" value="Genomic_DNA"/>
</dbReference>
<dbReference type="Proteomes" id="UP000807504">
    <property type="component" value="Unassembled WGS sequence"/>
</dbReference>
<evidence type="ECO:0000313" key="2">
    <source>
        <dbReference type="Proteomes" id="UP000807504"/>
    </source>
</evidence>
<dbReference type="AlphaFoldDB" id="A0A8T0FHQ6"/>
<organism evidence="1 2">
    <name type="scientific">Argiope bruennichi</name>
    <name type="common">Wasp spider</name>
    <name type="synonym">Aranea bruennichi</name>
    <dbReference type="NCBI Taxonomy" id="94029"/>
    <lineage>
        <taxon>Eukaryota</taxon>
        <taxon>Metazoa</taxon>
        <taxon>Ecdysozoa</taxon>
        <taxon>Arthropoda</taxon>
        <taxon>Chelicerata</taxon>
        <taxon>Arachnida</taxon>
        <taxon>Araneae</taxon>
        <taxon>Araneomorphae</taxon>
        <taxon>Entelegynae</taxon>
        <taxon>Araneoidea</taxon>
        <taxon>Araneidae</taxon>
        <taxon>Argiope</taxon>
    </lineage>
</organism>
<reference evidence="1" key="2">
    <citation type="submission" date="2020-06" db="EMBL/GenBank/DDBJ databases">
        <authorList>
            <person name="Sheffer M."/>
        </authorList>
    </citation>
    <scope>NUCLEOTIDE SEQUENCE</scope>
</reference>
<dbReference type="PANTHER" id="PTHR47163">
    <property type="entry name" value="DDE_TNP_IS1595 DOMAIN-CONTAINING PROTEIN"/>
    <property type="match status" value="1"/>
</dbReference>